<accession>A0A7J7N442</accession>
<organism evidence="1 2">
    <name type="scientific">Kingdonia uniflora</name>
    <dbReference type="NCBI Taxonomy" id="39325"/>
    <lineage>
        <taxon>Eukaryota</taxon>
        <taxon>Viridiplantae</taxon>
        <taxon>Streptophyta</taxon>
        <taxon>Embryophyta</taxon>
        <taxon>Tracheophyta</taxon>
        <taxon>Spermatophyta</taxon>
        <taxon>Magnoliopsida</taxon>
        <taxon>Ranunculales</taxon>
        <taxon>Circaeasteraceae</taxon>
        <taxon>Kingdonia</taxon>
    </lineage>
</organism>
<gene>
    <name evidence="1" type="ORF">GIB67_020991</name>
</gene>
<reference evidence="1 2" key="1">
    <citation type="journal article" date="2020" name="IScience">
        <title>Genome Sequencing of the Endangered Kingdonia uniflora (Circaeasteraceae, Ranunculales) Reveals Potential Mechanisms of Evolutionary Specialization.</title>
        <authorList>
            <person name="Sun Y."/>
            <person name="Deng T."/>
            <person name="Zhang A."/>
            <person name="Moore M.J."/>
            <person name="Landis J.B."/>
            <person name="Lin N."/>
            <person name="Zhang H."/>
            <person name="Zhang X."/>
            <person name="Huang J."/>
            <person name="Zhang X."/>
            <person name="Sun H."/>
            <person name="Wang H."/>
        </authorList>
    </citation>
    <scope>NUCLEOTIDE SEQUENCE [LARGE SCALE GENOMIC DNA]</scope>
    <source>
        <strain evidence="1">TB1705</strain>
        <tissue evidence="1">Leaf</tissue>
    </source>
</reference>
<protein>
    <submittedName>
        <fullName evidence="1">Uncharacterized protein</fullName>
    </submittedName>
</protein>
<dbReference type="Proteomes" id="UP000541444">
    <property type="component" value="Unassembled WGS sequence"/>
</dbReference>
<proteinExistence type="predicted"/>
<dbReference type="EMBL" id="JACGCM010001075">
    <property type="protein sequence ID" value="KAF6161893.1"/>
    <property type="molecule type" value="Genomic_DNA"/>
</dbReference>
<comment type="caution">
    <text evidence="1">The sequence shown here is derived from an EMBL/GenBank/DDBJ whole genome shotgun (WGS) entry which is preliminary data.</text>
</comment>
<name>A0A7J7N442_9MAGN</name>
<dbReference type="AlphaFoldDB" id="A0A7J7N442"/>
<evidence type="ECO:0000313" key="2">
    <source>
        <dbReference type="Proteomes" id="UP000541444"/>
    </source>
</evidence>
<evidence type="ECO:0000313" key="1">
    <source>
        <dbReference type="EMBL" id="KAF6161893.1"/>
    </source>
</evidence>
<keyword evidence="2" id="KW-1185">Reference proteome</keyword>
<sequence length="97" mass="10794">MKSSSPSNRTLRRQDTDLHHLFLNWEIALKTEISSSRSSPFISLPKLVSSSSAKSCASARRRPIRLSKVAKRSKASDNEESTEMSLIIVGMLPHTVL</sequence>